<feature type="compositionally biased region" description="Polar residues" evidence="1">
    <location>
        <begin position="23"/>
        <end position="35"/>
    </location>
</feature>
<protein>
    <submittedName>
        <fullName evidence="2">Uncharacterized protein</fullName>
    </submittedName>
</protein>
<accession>A0A4Y2SGT3</accession>
<reference evidence="2 3" key="1">
    <citation type="journal article" date="2019" name="Sci. Rep.">
        <title>Orb-weaving spider Araneus ventricosus genome elucidates the spidroin gene catalogue.</title>
        <authorList>
            <person name="Kono N."/>
            <person name="Nakamura H."/>
            <person name="Ohtoshi R."/>
            <person name="Moran D.A.P."/>
            <person name="Shinohara A."/>
            <person name="Yoshida Y."/>
            <person name="Fujiwara M."/>
            <person name="Mori M."/>
            <person name="Tomita M."/>
            <person name="Arakawa K."/>
        </authorList>
    </citation>
    <scope>NUCLEOTIDE SEQUENCE [LARGE SCALE GENOMIC DNA]</scope>
</reference>
<comment type="caution">
    <text evidence="2">The sequence shown here is derived from an EMBL/GenBank/DDBJ whole genome shotgun (WGS) entry which is preliminary data.</text>
</comment>
<feature type="region of interest" description="Disordered" evidence="1">
    <location>
        <begin position="23"/>
        <end position="57"/>
    </location>
</feature>
<evidence type="ECO:0000313" key="2">
    <source>
        <dbReference type="EMBL" id="GBN86806.1"/>
    </source>
</evidence>
<dbReference type="AlphaFoldDB" id="A0A4Y2SGT3"/>
<proteinExistence type="predicted"/>
<gene>
    <name evidence="2" type="ORF">AVEN_50156_1</name>
</gene>
<evidence type="ECO:0000256" key="1">
    <source>
        <dbReference type="SAM" id="MobiDB-lite"/>
    </source>
</evidence>
<keyword evidence="3" id="KW-1185">Reference proteome</keyword>
<dbReference type="Proteomes" id="UP000499080">
    <property type="component" value="Unassembled WGS sequence"/>
</dbReference>
<dbReference type="EMBL" id="BGPR01021468">
    <property type="protein sequence ID" value="GBN86806.1"/>
    <property type="molecule type" value="Genomic_DNA"/>
</dbReference>
<organism evidence="2 3">
    <name type="scientific">Araneus ventricosus</name>
    <name type="common">Orbweaver spider</name>
    <name type="synonym">Epeira ventricosa</name>
    <dbReference type="NCBI Taxonomy" id="182803"/>
    <lineage>
        <taxon>Eukaryota</taxon>
        <taxon>Metazoa</taxon>
        <taxon>Ecdysozoa</taxon>
        <taxon>Arthropoda</taxon>
        <taxon>Chelicerata</taxon>
        <taxon>Arachnida</taxon>
        <taxon>Araneae</taxon>
        <taxon>Araneomorphae</taxon>
        <taxon>Entelegynae</taxon>
        <taxon>Araneoidea</taxon>
        <taxon>Araneidae</taxon>
        <taxon>Araneus</taxon>
    </lineage>
</organism>
<sequence>MEKAIVKVENLCNLEQMIRNDGIQTNSKSKTSYADSNLRPRCEASGTSKALTRLRPRDEARKSEIRRVCGEEWGDRRATVAHFGAYVNDVRDFSIKMGGEKTGLGQMA</sequence>
<evidence type="ECO:0000313" key="3">
    <source>
        <dbReference type="Proteomes" id="UP000499080"/>
    </source>
</evidence>
<name>A0A4Y2SGT3_ARAVE</name>